<keyword evidence="4" id="KW-0521">NADP</keyword>
<protein>
    <submittedName>
        <fullName evidence="6">FAD/NAD(P)-binding domain-containing protein</fullName>
    </submittedName>
</protein>
<dbReference type="InterPro" id="IPR050346">
    <property type="entry name" value="FMO-like"/>
</dbReference>
<dbReference type="InterPro" id="IPR036188">
    <property type="entry name" value="FAD/NAD-bd_sf"/>
</dbReference>
<organism evidence="6 7">
    <name type="scientific">Calocera viscosa (strain TUFC12733)</name>
    <dbReference type="NCBI Taxonomy" id="1330018"/>
    <lineage>
        <taxon>Eukaryota</taxon>
        <taxon>Fungi</taxon>
        <taxon>Dikarya</taxon>
        <taxon>Basidiomycota</taxon>
        <taxon>Agaricomycotina</taxon>
        <taxon>Dacrymycetes</taxon>
        <taxon>Dacrymycetales</taxon>
        <taxon>Dacrymycetaceae</taxon>
        <taxon>Calocera</taxon>
    </lineage>
</organism>
<keyword evidence="2" id="KW-0285">Flavoprotein</keyword>
<evidence type="ECO:0000256" key="4">
    <source>
        <dbReference type="ARBA" id="ARBA00022857"/>
    </source>
</evidence>
<comment type="similarity">
    <text evidence="1">Belongs to the FMO family.</text>
</comment>
<dbReference type="AlphaFoldDB" id="A0A167GKG6"/>
<dbReference type="Pfam" id="PF00743">
    <property type="entry name" value="FMO-like"/>
    <property type="match status" value="2"/>
</dbReference>
<evidence type="ECO:0000256" key="5">
    <source>
        <dbReference type="ARBA" id="ARBA00023002"/>
    </source>
</evidence>
<dbReference type="InterPro" id="IPR000960">
    <property type="entry name" value="Flavin_mOase"/>
</dbReference>
<dbReference type="EMBL" id="KV417337">
    <property type="protein sequence ID" value="KZO90653.1"/>
    <property type="molecule type" value="Genomic_DNA"/>
</dbReference>
<accession>A0A167GKG6</accession>
<dbReference type="GO" id="GO:0050660">
    <property type="term" value="F:flavin adenine dinucleotide binding"/>
    <property type="evidence" value="ECO:0007669"/>
    <property type="project" value="InterPro"/>
</dbReference>
<sequence>MKSSKRIAVIGAGAAGLAVLKVLLELPQVREREWHVVCYEARDDVGGVWHPAPPTTDPPLTALYDSLTTNVPHPLMGFRSLLFPPSTPLYPPARAVHAYLRSYATTFGLHPYLRLNRRVQQLTWDAQAACWNLVLGPDGIERQYDAVIITTGRNRLPRLPDTPGFSTWLASGKIPITHSAWYRNPIPWKGKVVLVMGGGPSGTDVTSELATVAKRVYHSVTDFVTEDVGNVSRRPRAREFTPDGKVIFVDGSVASDVQAVIPATGYQHWYPFLTPPLLVPHPTPVSSTPTAPPPAHLSNDSYHVYALARHIWPLQRDFPPHTLAFIGLPAHVIIFPVFELQARAVLRVLQDPAQLDIPRELALVRERDRELQARYAGDQLKVSKAWHVLPDEQWAYRAELLAFARVAGWGWEPWEKEVGEMKGDLRTAWKAIEARGEGPKWVKGVGQGGLDEWLDLIRRVYKDGQERKAAGEWEGLKVSEPDWV</sequence>
<name>A0A167GKG6_CALVF</name>
<dbReference type="STRING" id="1330018.A0A167GKG6"/>
<dbReference type="SUPFAM" id="SSF51905">
    <property type="entry name" value="FAD/NAD(P)-binding domain"/>
    <property type="match status" value="1"/>
</dbReference>
<evidence type="ECO:0000256" key="3">
    <source>
        <dbReference type="ARBA" id="ARBA00022827"/>
    </source>
</evidence>
<keyword evidence="7" id="KW-1185">Reference proteome</keyword>
<evidence type="ECO:0000313" key="7">
    <source>
        <dbReference type="Proteomes" id="UP000076738"/>
    </source>
</evidence>
<dbReference type="PANTHER" id="PTHR23023">
    <property type="entry name" value="DIMETHYLANILINE MONOOXYGENASE"/>
    <property type="match status" value="1"/>
</dbReference>
<dbReference type="PRINTS" id="PR00370">
    <property type="entry name" value="FMOXYGENASE"/>
</dbReference>
<evidence type="ECO:0000256" key="1">
    <source>
        <dbReference type="ARBA" id="ARBA00009183"/>
    </source>
</evidence>
<gene>
    <name evidence="6" type="ORF">CALVIDRAFT_542517</name>
</gene>
<keyword evidence="5" id="KW-0560">Oxidoreductase</keyword>
<evidence type="ECO:0000256" key="2">
    <source>
        <dbReference type="ARBA" id="ARBA00022630"/>
    </source>
</evidence>
<dbReference type="OrthoDB" id="66881at2759"/>
<evidence type="ECO:0000313" key="6">
    <source>
        <dbReference type="EMBL" id="KZO90653.1"/>
    </source>
</evidence>
<dbReference type="GO" id="GO:0050661">
    <property type="term" value="F:NADP binding"/>
    <property type="evidence" value="ECO:0007669"/>
    <property type="project" value="InterPro"/>
</dbReference>
<dbReference type="GO" id="GO:0004499">
    <property type="term" value="F:N,N-dimethylaniline monooxygenase activity"/>
    <property type="evidence" value="ECO:0007669"/>
    <property type="project" value="InterPro"/>
</dbReference>
<proteinExistence type="inferred from homology"/>
<reference evidence="6 7" key="1">
    <citation type="journal article" date="2016" name="Mol. Biol. Evol.">
        <title>Comparative Genomics of Early-Diverging Mushroom-Forming Fungi Provides Insights into the Origins of Lignocellulose Decay Capabilities.</title>
        <authorList>
            <person name="Nagy L.G."/>
            <person name="Riley R."/>
            <person name="Tritt A."/>
            <person name="Adam C."/>
            <person name="Daum C."/>
            <person name="Floudas D."/>
            <person name="Sun H."/>
            <person name="Yadav J.S."/>
            <person name="Pangilinan J."/>
            <person name="Larsson K.H."/>
            <person name="Matsuura K."/>
            <person name="Barry K."/>
            <person name="Labutti K."/>
            <person name="Kuo R."/>
            <person name="Ohm R.A."/>
            <person name="Bhattacharya S.S."/>
            <person name="Shirouzu T."/>
            <person name="Yoshinaga Y."/>
            <person name="Martin F.M."/>
            <person name="Grigoriev I.V."/>
            <person name="Hibbett D.S."/>
        </authorList>
    </citation>
    <scope>NUCLEOTIDE SEQUENCE [LARGE SCALE GENOMIC DNA]</scope>
    <source>
        <strain evidence="6 7">TUFC12733</strain>
    </source>
</reference>
<dbReference type="Proteomes" id="UP000076738">
    <property type="component" value="Unassembled WGS sequence"/>
</dbReference>
<dbReference type="Gene3D" id="3.50.50.60">
    <property type="entry name" value="FAD/NAD(P)-binding domain"/>
    <property type="match status" value="2"/>
</dbReference>
<keyword evidence="3" id="KW-0274">FAD</keyword>
<dbReference type="InterPro" id="IPR020946">
    <property type="entry name" value="Flavin_mOase-like"/>
</dbReference>